<reference evidence="1" key="1">
    <citation type="submission" date="2007-03" db="EMBL/GenBank/DDBJ databases">
        <title>Annotation of Culex pipiens quinquefasciatus.</title>
        <authorList>
            <consortium name="The Broad Institute Genome Sequencing Platform"/>
            <person name="Atkinson P.W."/>
            <person name="Hemingway J."/>
            <person name="Christensen B.M."/>
            <person name="Higgs S."/>
            <person name="Kodira C."/>
            <person name="Hannick L."/>
            <person name="Megy K."/>
            <person name="O'Leary S."/>
            <person name="Pearson M."/>
            <person name="Haas B.J."/>
            <person name="Mauceli E."/>
            <person name="Wortman J.R."/>
            <person name="Lee N.H."/>
            <person name="Guigo R."/>
            <person name="Stanke M."/>
            <person name="Alvarado L."/>
            <person name="Amedeo P."/>
            <person name="Antoine C.H."/>
            <person name="Arensburger P."/>
            <person name="Bidwell S.L."/>
            <person name="Crawford M."/>
            <person name="Camaro F."/>
            <person name="Devon K."/>
            <person name="Engels R."/>
            <person name="Hammond M."/>
            <person name="Howarth C."/>
            <person name="Koehrsen M."/>
            <person name="Lawson D."/>
            <person name="Montgomery P."/>
            <person name="Nene V."/>
            <person name="Nusbaum C."/>
            <person name="Puiu D."/>
            <person name="Romero-Severson J."/>
            <person name="Severson D.W."/>
            <person name="Shumway M."/>
            <person name="Sisk P."/>
            <person name="Stolte C."/>
            <person name="Zeng Q."/>
            <person name="Eisenstadt E."/>
            <person name="Fraser-Liggett C."/>
            <person name="Strausberg R."/>
            <person name="Galagan J."/>
            <person name="Birren B."/>
            <person name="Collins F.H."/>
        </authorList>
    </citation>
    <scope>NUCLEOTIDE SEQUENCE [LARGE SCALE GENOMIC DNA]</scope>
    <source>
        <strain evidence="1">JHB</strain>
    </source>
</reference>
<proteinExistence type="predicted"/>
<evidence type="ECO:0000313" key="2">
    <source>
        <dbReference type="EnsemblMetazoa" id="CPIJ003433-PA"/>
    </source>
</evidence>
<dbReference type="VEuPathDB" id="VectorBase:CPIJ003433"/>
<dbReference type="EMBL" id="DS231861">
    <property type="protein sequence ID" value="EDS39457.1"/>
    <property type="molecule type" value="Genomic_DNA"/>
</dbReference>
<evidence type="ECO:0000313" key="3">
    <source>
        <dbReference type="Proteomes" id="UP000002320"/>
    </source>
</evidence>
<keyword evidence="3" id="KW-1185">Reference proteome</keyword>
<dbReference type="AlphaFoldDB" id="B0W919"/>
<name>B0W919_CULQU</name>
<reference evidence="2" key="2">
    <citation type="submission" date="2020-05" db="UniProtKB">
        <authorList>
            <consortium name="EnsemblMetazoa"/>
        </authorList>
    </citation>
    <scope>IDENTIFICATION</scope>
    <source>
        <strain evidence="2">JHB</strain>
    </source>
</reference>
<protein>
    <submittedName>
        <fullName evidence="1 2">Uncharacterized protein</fullName>
    </submittedName>
</protein>
<dbReference type="KEGG" id="cqu:CpipJ_CPIJ003433"/>
<dbReference type="EnsemblMetazoa" id="CPIJ003433-RA">
    <property type="protein sequence ID" value="CPIJ003433-PA"/>
    <property type="gene ID" value="CPIJ003433"/>
</dbReference>
<accession>B0W919</accession>
<sequence length="56" mass="6022">MICRANPSYPTFSAFAPVAPPALTACGGKRRFDVTGCRYLLYMSEASSTAFLQGEV</sequence>
<organism>
    <name type="scientific">Culex quinquefasciatus</name>
    <name type="common">Southern house mosquito</name>
    <name type="synonym">Culex pungens</name>
    <dbReference type="NCBI Taxonomy" id="7176"/>
    <lineage>
        <taxon>Eukaryota</taxon>
        <taxon>Metazoa</taxon>
        <taxon>Ecdysozoa</taxon>
        <taxon>Arthropoda</taxon>
        <taxon>Hexapoda</taxon>
        <taxon>Insecta</taxon>
        <taxon>Pterygota</taxon>
        <taxon>Neoptera</taxon>
        <taxon>Endopterygota</taxon>
        <taxon>Diptera</taxon>
        <taxon>Nematocera</taxon>
        <taxon>Culicoidea</taxon>
        <taxon>Culicidae</taxon>
        <taxon>Culicinae</taxon>
        <taxon>Culicini</taxon>
        <taxon>Culex</taxon>
        <taxon>Culex</taxon>
    </lineage>
</organism>
<dbReference type="HOGENOM" id="CLU_3016246_0_0_1"/>
<dbReference type="InParanoid" id="B0W919"/>
<gene>
    <name evidence="2" type="primary">6034942</name>
    <name evidence="1" type="ORF">CpipJ_CPIJ003433</name>
</gene>
<evidence type="ECO:0000313" key="1">
    <source>
        <dbReference type="EMBL" id="EDS39457.1"/>
    </source>
</evidence>
<dbReference type="Proteomes" id="UP000002320">
    <property type="component" value="Unassembled WGS sequence"/>
</dbReference>
<dbReference type="PROSITE" id="PS51257">
    <property type="entry name" value="PROKAR_LIPOPROTEIN"/>
    <property type="match status" value="1"/>
</dbReference>